<dbReference type="CDD" id="cd07377">
    <property type="entry name" value="WHTH_GntR"/>
    <property type="match status" value="1"/>
</dbReference>
<dbReference type="InterPro" id="IPR000524">
    <property type="entry name" value="Tscrpt_reg_HTH_GntR"/>
</dbReference>
<dbReference type="GO" id="GO:0003677">
    <property type="term" value="F:DNA binding"/>
    <property type="evidence" value="ECO:0007669"/>
    <property type="project" value="UniProtKB-KW"/>
</dbReference>
<keyword evidence="3" id="KW-0804">Transcription</keyword>
<evidence type="ECO:0000256" key="3">
    <source>
        <dbReference type="ARBA" id="ARBA00023163"/>
    </source>
</evidence>
<dbReference type="Pfam" id="PF07702">
    <property type="entry name" value="UTRA"/>
    <property type="match status" value="1"/>
</dbReference>
<dbReference type="AlphaFoldDB" id="A0A7Y0E1T2"/>
<sequence>MAEIERKAGATLWHQISDALTTEIADGHHAPGTRLPTEPELMRRFGVSRHTIRQAVAHLETRGLVRAEQGRGTFVHSGVLDYAISRRTRFSSNLITQHREPGGTLLVHETVPASESVANCLGLSQGTPVIHRRGLMTADGAPIELGDSFYPADRFPDFQAVRQRLPKTSDAFAYYGISDYRRIFTAVTARVPSAEEARFLKQPKSLPVMVVEKVDADGNGIPIIHSVGIWASERVRFTIDPNTF</sequence>
<dbReference type="GO" id="GO:0045892">
    <property type="term" value="P:negative regulation of DNA-templated transcription"/>
    <property type="evidence" value="ECO:0007669"/>
    <property type="project" value="TreeGrafter"/>
</dbReference>
<dbReference type="InterPro" id="IPR036388">
    <property type="entry name" value="WH-like_DNA-bd_sf"/>
</dbReference>
<proteinExistence type="predicted"/>
<dbReference type="PANTHER" id="PTHR44846:SF1">
    <property type="entry name" value="MANNOSYL-D-GLYCERATE TRANSPORT_METABOLISM SYSTEM REPRESSOR MNGR-RELATED"/>
    <property type="match status" value="1"/>
</dbReference>
<dbReference type="InterPro" id="IPR050679">
    <property type="entry name" value="Bact_HTH_transcr_reg"/>
</dbReference>
<dbReference type="Gene3D" id="3.40.1410.10">
    <property type="entry name" value="Chorismate lyase-like"/>
    <property type="match status" value="1"/>
</dbReference>
<evidence type="ECO:0000256" key="2">
    <source>
        <dbReference type="ARBA" id="ARBA00023125"/>
    </source>
</evidence>
<dbReference type="SMART" id="SM00866">
    <property type="entry name" value="UTRA"/>
    <property type="match status" value="1"/>
</dbReference>
<dbReference type="InterPro" id="IPR011663">
    <property type="entry name" value="UTRA"/>
</dbReference>
<name>A0A7Y0E1T2_9PROT</name>
<protein>
    <submittedName>
        <fullName evidence="5">Phosphonate metabolism transcriptional regulator PhnF</fullName>
    </submittedName>
</protein>
<dbReference type="GO" id="GO:0003700">
    <property type="term" value="F:DNA-binding transcription factor activity"/>
    <property type="evidence" value="ECO:0007669"/>
    <property type="project" value="InterPro"/>
</dbReference>
<accession>A0A7Y0E1T2</accession>
<dbReference type="NCBIfam" id="TIGR02325">
    <property type="entry name" value="C_P_lyase_phnF"/>
    <property type="match status" value="1"/>
</dbReference>
<dbReference type="PROSITE" id="PS50949">
    <property type="entry name" value="HTH_GNTR"/>
    <property type="match status" value="1"/>
</dbReference>
<dbReference type="Pfam" id="PF00392">
    <property type="entry name" value="GntR"/>
    <property type="match status" value="1"/>
</dbReference>
<keyword evidence="6" id="KW-1185">Reference proteome</keyword>
<dbReference type="InterPro" id="IPR028978">
    <property type="entry name" value="Chorismate_lyase_/UTRA_dom_sf"/>
</dbReference>
<dbReference type="PRINTS" id="PR00035">
    <property type="entry name" value="HTHGNTR"/>
</dbReference>
<evidence type="ECO:0000313" key="5">
    <source>
        <dbReference type="EMBL" id="NMM45670.1"/>
    </source>
</evidence>
<dbReference type="SUPFAM" id="SSF64288">
    <property type="entry name" value="Chorismate lyase-like"/>
    <property type="match status" value="1"/>
</dbReference>
<dbReference type="SMART" id="SM00345">
    <property type="entry name" value="HTH_GNTR"/>
    <property type="match status" value="1"/>
</dbReference>
<feature type="domain" description="HTH gntR-type" evidence="4">
    <location>
        <begin position="10"/>
        <end position="78"/>
    </location>
</feature>
<evidence type="ECO:0000313" key="6">
    <source>
        <dbReference type="Proteomes" id="UP000539372"/>
    </source>
</evidence>
<keyword evidence="2" id="KW-0238">DNA-binding</keyword>
<comment type="caution">
    <text evidence="5">The sequence shown here is derived from an EMBL/GenBank/DDBJ whole genome shotgun (WGS) entry which is preliminary data.</text>
</comment>
<dbReference type="PANTHER" id="PTHR44846">
    <property type="entry name" value="MANNOSYL-D-GLYCERATE TRANSPORT/METABOLISM SYSTEM REPRESSOR MNGR-RELATED"/>
    <property type="match status" value="1"/>
</dbReference>
<keyword evidence="1" id="KW-0805">Transcription regulation</keyword>
<reference evidence="5 6" key="1">
    <citation type="submission" date="2020-04" db="EMBL/GenBank/DDBJ databases">
        <title>Rhodospirillaceae bacterium KN72 isolated from deep sea.</title>
        <authorList>
            <person name="Zhang D.-C."/>
        </authorList>
    </citation>
    <scope>NUCLEOTIDE SEQUENCE [LARGE SCALE GENOMIC DNA]</scope>
    <source>
        <strain evidence="5 6">KN72</strain>
    </source>
</reference>
<organism evidence="5 6">
    <name type="scientific">Pacificispira spongiicola</name>
    <dbReference type="NCBI Taxonomy" id="2729598"/>
    <lineage>
        <taxon>Bacteria</taxon>
        <taxon>Pseudomonadati</taxon>
        <taxon>Pseudomonadota</taxon>
        <taxon>Alphaproteobacteria</taxon>
        <taxon>Rhodospirillales</taxon>
        <taxon>Rhodospirillaceae</taxon>
        <taxon>Pacificispira</taxon>
    </lineage>
</organism>
<dbReference type="InterPro" id="IPR036390">
    <property type="entry name" value="WH_DNA-bd_sf"/>
</dbReference>
<dbReference type="InterPro" id="IPR012702">
    <property type="entry name" value="CP_lyase_PhnF"/>
</dbReference>
<evidence type="ECO:0000259" key="4">
    <source>
        <dbReference type="PROSITE" id="PS50949"/>
    </source>
</evidence>
<dbReference type="RefSeq" id="WP_169626058.1">
    <property type="nucleotide sequence ID" value="NZ_JABBNT010000004.1"/>
</dbReference>
<dbReference type="Gene3D" id="1.10.10.10">
    <property type="entry name" value="Winged helix-like DNA-binding domain superfamily/Winged helix DNA-binding domain"/>
    <property type="match status" value="1"/>
</dbReference>
<dbReference type="Proteomes" id="UP000539372">
    <property type="component" value="Unassembled WGS sequence"/>
</dbReference>
<dbReference type="EMBL" id="JABBNT010000004">
    <property type="protein sequence ID" value="NMM45670.1"/>
    <property type="molecule type" value="Genomic_DNA"/>
</dbReference>
<gene>
    <name evidence="5" type="primary">phnF</name>
    <name evidence="5" type="ORF">HH303_14330</name>
</gene>
<evidence type="ECO:0000256" key="1">
    <source>
        <dbReference type="ARBA" id="ARBA00023015"/>
    </source>
</evidence>
<dbReference type="SUPFAM" id="SSF46785">
    <property type="entry name" value="Winged helix' DNA-binding domain"/>
    <property type="match status" value="1"/>
</dbReference>